<evidence type="ECO:0000256" key="2">
    <source>
        <dbReference type="SAM" id="SignalP"/>
    </source>
</evidence>
<accession>A0A8S4Q5Q5</accession>
<comment type="caution">
    <text evidence="4">The sequence shown here is derived from an EMBL/GenBank/DDBJ whole genome shotgun (WGS) entry which is preliminary data.</text>
</comment>
<dbReference type="SUPFAM" id="SSF52266">
    <property type="entry name" value="SGNH hydrolase"/>
    <property type="match status" value="1"/>
</dbReference>
<dbReference type="Pfam" id="PF03629">
    <property type="entry name" value="SASA"/>
    <property type="match status" value="1"/>
</dbReference>
<dbReference type="GO" id="GO:0005975">
    <property type="term" value="P:carbohydrate metabolic process"/>
    <property type="evidence" value="ECO:0007669"/>
    <property type="project" value="TreeGrafter"/>
</dbReference>
<evidence type="ECO:0000259" key="3">
    <source>
        <dbReference type="Pfam" id="PF03629"/>
    </source>
</evidence>
<evidence type="ECO:0000313" key="5">
    <source>
        <dbReference type="Proteomes" id="UP000749559"/>
    </source>
</evidence>
<keyword evidence="2" id="KW-0732">Signal</keyword>
<dbReference type="PANTHER" id="PTHR22901:SF0">
    <property type="entry name" value="SIALATE O-ACETYLESTERASE"/>
    <property type="match status" value="1"/>
</dbReference>
<dbReference type="Gene3D" id="2.60.40.10">
    <property type="entry name" value="Immunoglobulins"/>
    <property type="match status" value="1"/>
</dbReference>
<dbReference type="Gene3D" id="3.40.50.1110">
    <property type="entry name" value="SGNH hydrolase"/>
    <property type="match status" value="1"/>
</dbReference>
<dbReference type="InterPro" id="IPR036514">
    <property type="entry name" value="SGNH_hydro_sf"/>
</dbReference>
<feature type="chain" id="PRO_5035786772" description="Sialate O-acetylesterase domain-containing protein" evidence="2">
    <location>
        <begin position="20"/>
        <end position="511"/>
    </location>
</feature>
<evidence type="ECO:0000313" key="4">
    <source>
        <dbReference type="EMBL" id="CAH1801235.1"/>
    </source>
</evidence>
<dbReference type="PANTHER" id="PTHR22901">
    <property type="entry name" value="SIALATE O-ACETYLESTERASE"/>
    <property type="match status" value="1"/>
</dbReference>
<proteinExistence type="predicted"/>
<dbReference type="InterPro" id="IPR039329">
    <property type="entry name" value="SIAE"/>
</dbReference>
<organism evidence="4 5">
    <name type="scientific">Owenia fusiformis</name>
    <name type="common">Polychaete worm</name>
    <dbReference type="NCBI Taxonomy" id="6347"/>
    <lineage>
        <taxon>Eukaryota</taxon>
        <taxon>Metazoa</taxon>
        <taxon>Spiralia</taxon>
        <taxon>Lophotrochozoa</taxon>
        <taxon>Annelida</taxon>
        <taxon>Polychaeta</taxon>
        <taxon>Sedentaria</taxon>
        <taxon>Canalipalpata</taxon>
        <taxon>Sabellida</taxon>
        <taxon>Oweniida</taxon>
        <taxon>Oweniidae</taxon>
        <taxon>Owenia</taxon>
    </lineage>
</organism>
<protein>
    <recommendedName>
        <fullName evidence="3">Sialate O-acetylesterase domain-containing protein</fullName>
    </recommendedName>
</protein>
<dbReference type="AlphaFoldDB" id="A0A8S4Q5Q5"/>
<feature type="domain" description="Sialate O-acetylesterase" evidence="3">
    <location>
        <begin position="121"/>
        <end position="313"/>
    </location>
</feature>
<name>A0A8S4Q5Q5_OWEFU</name>
<dbReference type="EMBL" id="CAIIXF020000012">
    <property type="protein sequence ID" value="CAH1801235.1"/>
    <property type="molecule type" value="Genomic_DNA"/>
</dbReference>
<evidence type="ECO:0000256" key="1">
    <source>
        <dbReference type="ARBA" id="ARBA00022801"/>
    </source>
</evidence>
<dbReference type="InterPro" id="IPR013783">
    <property type="entry name" value="Ig-like_fold"/>
</dbReference>
<dbReference type="Proteomes" id="UP000749559">
    <property type="component" value="Unassembled WGS sequence"/>
</dbReference>
<reference evidence="4" key="1">
    <citation type="submission" date="2022-03" db="EMBL/GenBank/DDBJ databases">
        <authorList>
            <person name="Martin C."/>
        </authorList>
    </citation>
    <scope>NUCLEOTIDE SEQUENCE</scope>
</reference>
<sequence length="511" mass="55935">MIFLHSCLAVYVLVICAKANVLERQARQSGVFRFANYYQNSMVLQRAPTQANVWGYAGSVAVGTSVNVNVAGKDYTTTVQTSPAGNVWEVKLDAIAAGGPYTVTATSSGQTATLTDVLFGDIWLCSGQSNMEHPVHRMDDPDDEMNNAGSFPNVRLMNVPHLENAQPQYDVSSIALPWQRASRNGVYWFSAICWLFGKEIHRRQNIPVGLIGSNWGGTRIEAWMSPEARGSCNADTESIQGPNDPSHLWNAMVHPFLPMAMTGALWYQGESNRNNAEQYACLFPAMINDWRARFNARGGTPGDFPFGFVQLAPWRNQLVQTGFPDVRWSQTANIGYVPNNNMPRTFMAVAIDTPDYNSPWGSIHPRYKRPLAERLLYGGLNVAYGDASVRHQGPFPTNFTLDGSTSSIIITYDNGQTQLQFGTSGPFEVCCSTSDGATCGDAGTSWEAAIVSEENASSGVTITFSCLPTMQSVVGVRYAWQESPCELNNCSVYSVENNLPAPPFIHNGLIG</sequence>
<dbReference type="GO" id="GO:0001681">
    <property type="term" value="F:sialate O-acetylesterase activity"/>
    <property type="evidence" value="ECO:0007669"/>
    <property type="project" value="InterPro"/>
</dbReference>
<dbReference type="InterPro" id="IPR005181">
    <property type="entry name" value="SASA"/>
</dbReference>
<keyword evidence="1" id="KW-0378">Hydrolase</keyword>
<feature type="signal peptide" evidence="2">
    <location>
        <begin position="1"/>
        <end position="19"/>
    </location>
</feature>
<keyword evidence="5" id="KW-1185">Reference proteome</keyword>
<dbReference type="OrthoDB" id="42638at2759"/>
<gene>
    <name evidence="4" type="ORF">OFUS_LOCUS25045</name>
</gene>